<dbReference type="Gene3D" id="2.120.10.80">
    <property type="entry name" value="Kelch-type beta propeller"/>
    <property type="match status" value="1"/>
</dbReference>
<name>A0A0C2NLG3_THEKT</name>
<dbReference type="PANTHER" id="PTHR47435">
    <property type="entry name" value="KELCH REPEAT PROTEIN (AFU_ORTHOLOGUE AFUA_5G12780)"/>
    <property type="match status" value="1"/>
</dbReference>
<dbReference type="Pfam" id="PF24681">
    <property type="entry name" value="Kelch_KLHDC2_KLHL20_DRC7"/>
    <property type="match status" value="1"/>
</dbReference>
<organism evidence="3 4">
    <name type="scientific">Thelohanellus kitauei</name>
    <name type="common">Myxosporean</name>
    <dbReference type="NCBI Taxonomy" id="669202"/>
    <lineage>
        <taxon>Eukaryota</taxon>
        <taxon>Metazoa</taxon>
        <taxon>Cnidaria</taxon>
        <taxon>Myxozoa</taxon>
        <taxon>Myxosporea</taxon>
        <taxon>Bivalvulida</taxon>
        <taxon>Platysporina</taxon>
        <taxon>Myxobolidae</taxon>
        <taxon>Thelohanellus</taxon>
    </lineage>
</organism>
<dbReference type="EMBL" id="JWZT01000205">
    <property type="protein sequence ID" value="KII74877.1"/>
    <property type="molecule type" value="Genomic_DNA"/>
</dbReference>
<comment type="caution">
    <text evidence="3">The sequence shown here is derived from an EMBL/GenBank/DDBJ whole genome shotgun (WGS) entry which is preliminary data.</text>
</comment>
<proteinExistence type="predicted"/>
<dbReference type="AlphaFoldDB" id="A0A0C2NLG3"/>
<accession>A0A0C2NLG3</accession>
<evidence type="ECO:0000256" key="2">
    <source>
        <dbReference type="ARBA" id="ARBA00023004"/>
    </source>
</evidence>
<sequence>MGMNAGNVQMVPENRVYHCMATSREFLILFGGYICTSDADGNELWCYNTLNGDWKLHIPPKDIQVNSLSASICVLGNFVYIFGGSCLNDISRWTNSLASFDIIKNTWKILSQHNDDHDENTPTPMCGNLLLHQNGSLYVLGVNPNYVELYQMFKFCLKTSTWSSVSQNGEIPSFSRKIWGTVYKNQ</sequence>
<evidence type="ECO:0000313" key="4">
    <source>
        <dbReference type="Proteomes" id="UP000031668"/>
    </source>
</evidence>
<protein>
    <submittedName>
        <fullName evidence="3">Nitrile-specifier protein 2</fullName>
    </submittedName>
</protein>
<dbReference type="OrthoDB" id="5953725at2759"/>
<keyword evidence="4" id="KW-1185">Reference proteome</keyword>
<dbReference type="Proteomes" id="UP000031668">
    <property type="component" value="Unassembled WGS sequence"/>
</dbReference>
<evidence type="ECO:0000313" key="3">
    <source>
        <dbReference type="EMBL" id="KII74877.1"/>
    </source>
</evidence>
<reference evidence="3 4" key="1">
    <citation type="journal article" date="2014" name="Genome Biol. Evol.">
        <title>The genome of the myxosporean Thelohanellus kitauei shows adaptations to nutrient acquisition within its fish host.</title>
        <authorList>
            <person name="Yang Y."/>
            <person name="Xiong J."/>
            <person name="Zhou Z."/>
            <person name="Huo F."/>
            <person name="Miao W."/>
            <person name="Ran C."/>
            <person name="Liu Y."/>
            <person name="Zhang J."/>
            <person name="Feng J."/>
            <person name="Wang M."/>
            <person name="Wang M."/>
            <person name="Wang L."/>
            <person name="Yao B."/>
        </authorList>
    </citation>
    <scope>NUCLEOTIDE SEQUENCE [LARGE SCALE GENOMIC DNA]</scope>
    <source>
        <strain evidence="3">Wuqing</strain>
    </source>
</reference>
<dbReference type="InterPro" id="IPR015915">
    <property type="entry name" value="Kelch-typ_b-propeller"/>
</dbReference>
<keyword evidence="1" id="KW-0677">Repeat</keyword>
<dbReference type="PANTHER" id="PTHR47435:SF4">
    <property type="entry name" value="KELCH REPEAT PROTEIN (AFU_ORTHOLOGUE AFUA_5G12780)"/>
    <property type="match status" value="1"/>
</dbReference>
<keyword evidence="2" id="KW-0408">Iron</keyword>
<evidence type="ECO:0000256" key="1">
    <source>
        <dbReference type="ARBA" id="ARBA00022737"/>
    </source>
</evidence>
<dbReference type="GO" id="GO:0019760">
    <property type="term" value="P:glucosinolate metabolic process"/>
    <property type="evidence" value="ECO:0007669"/>
    <property type="project" value="UniProtKB-ARBA"/>
</dbReference>
<dbReference type="SUPFAM" id="SSF117281">
    <property type="entry name" value="Kelch motif"/>
    <property type="match status" value="1"/>
</dbReference>
<gene>
    <name evidence="3" type="ORF">RF11_12681</name>
</gene>